<keyword evidence="1" id="KW-0723">Serine/threonine-protein kinase</keyword>
<keyword evidence="4 12" id="KW-0418">Kinase</keyword>
<dbReference type="InterPro" id="IPR001245">
    <property type="entry name" value="Ser-Thr/Tyr_kinase_cat_dom"/>
</dbReference>
<dbReference type="PROSITE" id="PS00134">
    <property type="entry name" value="TRYPSIN_HIS"/>
    <property type="match status" value="1"/>
</dbReference>
<feature type="domain" description="Peptidase S1" evidence="11">
    <location>
        <begin position="398"/>
        <end position="640"/>
    </location>
</feature>
<evidence type="ECO:0000259" key="11">
    <source>
        <dbReference type="PROSITE" id="PS50240"/>
    </source>
</evidence>
<evidence type="ECO:0000256" key="5">
    <source>
        <dbReference type="ARBA" id="ARBA00022840"/>
    </source>
</evidence>
<keyword evidence="8" id="KW-0720">Serine protease</keyword>
<gene>
    <name evidence="12" type="ORF">BE221DRAFT_74406</name>
</gene>
<dbReference type="InterPro" id="IPR018114">
    <property type="entry name" value="TRYPSIN_HIS"/>
</dbReference>
<evidence type="ECO:0000256" key="9">
    <source>
        <dbReference type="SAM" id="MobiDB-lite"/>
    </source>
</evidence>
<evidence type="ECO:0000256" key="1">
    <source>
        <dbReference type="ARBA" id="ARBA00022527"/>
    </source>
</evidence>
<dbReference type="FunFam" id="2.40.10.10:FF:000002">
    <property type="entry name" value="Transmembrane protease serine"/>
    <property type="match status" value="1"/>
</dbReference>
<dbReference type="InterPro" id="IPR000719">
    <property type="entry name" value="Prot_kinase_dom"/>
</dbReference>
<dbReference type="PANTHER" id="PTHR44329:SF11">
    <property type="entry name" value="OS09G0443600 PROTEIN"/>
    <property type="match status" value="1"/>
</dbReference>
<feature type="domain" description="Protein kinase" evidence="10">
    <location>
        <begin position="35"/>
        <end position="292"/>
    </location>
</feature>
<reference evidence="12" key="1">
    <citation type="submission" date="2017-04" db="EMBL/GenBank/DDBJ databases">
        <title>Population genomics of picophytoplankton unveils novel chromosome hypervariability.</title>
        <authorList>
            <consortium name="DOE Joint Genome Institute"/>
            <person name="Blanc-Mathieu R."/>
            <person name="Krasovec M."/>
            <person name="Hebrard M."/>
            <person name="Yau S."/>
            <person name="Desgranges E."/>
            <person name="Martin J."/>
            <person name="Schackwitz W."/>
            <person name="Kuo A."/>
            <person name="Salin G."/>
            <person name="Donnadieu C."/>
            <person name="Desdevises Y."/>
            <person name="Sanchez-Ferandin S."/>
            <person name="Moreau H."/>
            <person name="Rivals E."/>
            <person name="Grigoriev I.V."/>
            <person name="Grimsley N."/>
            <person name="Eyre-Walker A."/>
            <person name="Piganeau G."/>
        </authorList>
    </citation>
    <scope>NUCLEOTIDE SEQUENCE [LARGE SCALE GENOMIC DNA]</scope>
    <source>
        <strain evidence="12">RCC 1115</strain>
    </source>
</reference>
<keyword evidence="3 7" id="KW-0547">Nucleotide-binding</keyword>
<dbReference type="Pfam" id="PF07714">
    <property type="entry name" value="PK_Tyr_Ser-Thr"/>
    <property type="match status" value="1"/>
</dbReference>
<evidence type="ECO:0000256" key="6">
    <source>
        <dbReference type="ARBA" id="ARBA00023157"/>
    </source>
</evidence>
<dbReference type="SUPFAM" id="SSF50494">
    <property type="entry name" value="Trypsin-like serine proteases"/>
    <property type="match status" value="1"/>
</dbReference>
<feature type="binding site" evidence="7">
    <location>
        <position position="62"/>
    </location>
    <ligand>
        <name>ATP</name>
        <dbReference type="ChEBI" id="CHEBI:30616"/>
    </ligand>
</feature>
<dbReference type="Gene3D" id="2.40.10.10">
    <property type="entry name" value="Trypsin-like serine proteases"/>
    <property type="match status" value="1"/>
</dbReference>
<dbReference type="Pfam" id="PF00089">
    <property type="entry name" value="Trypsin"/>
    <property type="match status" value="1"/>
</dbReference>
<dbReference type="PROSITE" id="PS00135">
    <property type="entry name" value="TRYPSIN_SER"/>
    <property type="match status" value="1"/>
</dbReference>
<evidence type="ECO:0000259" key="10">
    <source>
        <dbReference type="PROSITE" id="PS50011"/>
    </source>
</evidence>
<dbReference type="InterPro" id="IPR001254">
    <property type="entry name" value="Trypsin_dom"/>
</dbReference>
<evidence type="ECO:0000256" key="3">
    <source>
        <dbReference type="ARBA" id="ARBA00022741"/>
    </source>
</evidence>
<accession>A0A1Y5IAH2</accession>
<feature type="region of interest" description="Disordered" evidence="9">
    <location>
        <begin position="641"/>
        <end position="660"/>
    </location>
</feature>
<protein>
    <submittedName>
        <fullName evidence="12">Putative serine/threonine-protein kinase ctr1</fullName>
    </submittedName>
</protein>
<dbReference type="PROSITE" id="PS50240">
    <property type="entry name" value="TRYPSIN_DOM"/>
    <property type="match status" value="1"/>
</dbReference>
<dbReference type="InterPro" id="IPR009003">
    <property type="entry name" value="Peptidase_S1_PA"/>
</dbReference>
<dbReference type="SMART" id="SM00020">
    <property type="entry name" value="Tryp_SPc"/>
    <property type="match status" value="1"/>
</dbReference>
<organism evidence="12">
    <name type="scientific">Ostreococcus tauri</name>
    <name type="common">Marine green alga</name>
    <dbReference type="NCBI Taxonomy" id="70448"/>
    <lineage>
        <taxon>Eukaryota</taxon>
        <taxon>Viridiplantae</taxon>
        <taxon>Chlorophyta</taxon>
        <taxon>Mamiellophyceae</taxon>
        <taxon>Mamiellales</taxon>
        <taxon>Bathycoccaceae</taxon>
        <taxon>Ostreococcus</taxon>
    </lineage>
</organism>
<dbReference type="InterPro" id="IPR001314">
    <property type="entry name" value="Peptidase_S1A"/>
</dbReference>
<dbReference type="GO" id="GO:0004674">
    <property type="term" value="F:protein serine/threonine kinase activity"/>
    <property type="evidence" value="ECO:0007669"/>
    <property type="project" value="UniProtKB-KW"/>
</dbReference>
<name>A0A1Y5IAH2_OSTTA</name>
<dbReference type="SMART" id="SM00220">
    <property type="entry name" value="S_TKc"/>
    <property type="match status" value="1"/>
</dbReference>
<evidence type="ECO:0000256" key="2">
    <source>
        <dbReference type="ARBA" id="ARBA00022679"/>
    </source>
</evidence>
<evidence type="ECO:0000313" key="12">
    <source>
        <dbReference type="EMBL" id="OUS46516.1"/>
    </source>
</evidence>
<dbReference type="AlphaFoldDB" id="A0A1Y5IAH2"/>
<dbReference type="GO" id="GO:0004252">
    <property type="term" value="F:serine-type endopeptidase activity"/>
    <property type="evidence" value="ECO:0007669"/>
    <property type="project" value="InterPro"/>
</dbReference>
<dbReference type="InterPro" id="IPR011009">
    <property type="entry name" value="Kinase-like_dom_sf"/>
</dbReference>
<dbReference type="PROSITE" id="PS00108">
    <property type="entry name" value="PROTEIN_KINASE_ST"/>
    <property type="match status" value="1"/>
</dbReference>
<dbReference type="InterPro" id="IPR008271">
    <property type="entry name" value="Ser/Thr_kinase_AS"/>
</dbReference>
<dbReference type="CDD" id="cd00190">
    <property type="entry name" value="Tryp_SPc"/>
    <property type="match status" value="1"/>
</dbReference>
<evidence type="ECO:0000256" key="7">
    <source>
        <dbReference type="PROSITE-ProRule" id="PRU10141"/>
    </source>
</evidence>
<dbReference type="PRINTS" id="PR00722">
    <property type="entry name" value="CHYMOTRYPSIN"/>
</dbReference>
<keyword evidence="8" id="KW-0645">Protease</keyword>
<dbReference type="PROSITE" id="PS50011">
    <property type="entry name" value="PROTEIN_KINASE_DOM"/>
    <property type="match status" value="1"/>
</dbReference>
<dbReference type="CDD" id="cd13999">
    <property type="entry name" value="STKc_MAP3K-like"/>
    <property type="match status" value="1"/>
</dbReference>
<keyword evidence="5 7" id="KW-0067">ATP-binding</keyword>
<proteinExistence type="predicted"/>
<dbReference type="Gene3D" id="3.30.200.20">
    <property type="entry name" value="Phosphorylase Kinase, domain 1"/>
    <property type="match status" value="1"/>
</dbReference>
<feature type="compositionally biased region" description="Pro residues" evidence="9">
    <location>
        <begin position="648"/>
        <end position="660"/>
    </location>
</feature>
<evidence type="ECO:0000256" key="4">
    <source>
        <dbReference type="ARBA" id="ARBA00022777"/>
    </source>
</evidence>
<keyword evidence="6" id="KW-1015">Disulfide bond</keyword>
<dbReference type="InterPro" id="IPR043504">
    <property type="entry name" value="Peptidase_S1_PA_chymotrypsin"/>
</dbReference>
<dbReference type="SUPFAM" id="SSF56112">
    <property type="entry name" value="Protein kinase-like (PK-like)"/>
    <property type="match status" value="1"/>
</dbReference>
<dbReference type="Proteomes" id="UP000195557">
    <property type="component" value="Unassembled WGS sequence"/>
</dbReference>
<dbReference type="GO" id="GO:0006508">
    <property type="term" value="P:proteolysis"/>
    <property type="evidence" value="ECO:0007669"/>
    <property type="project" value="UniProtKB-KW"/>
</dbReference>
<dbReference type="GO" id="GO:0005524">
    <property type="term" value="F:ATP binding"/>
    <property type="evidence" value="ECO:0007669"/>
    <property type="project" value="UniProtKB-UniRule"/>
</dbReference>
<dbReference type="InterPro" id="IPR051681">
    <property type="entry name" value="Ser/Thr_Kinases-Pseudokinases"/>
</dbReference>
<sequence>MSDDTVEKEGTWKELDDLRRRARDEDWLIDVEASCSFERSLGKGSSGEAFLARWRGARVVVKRIEALKTTLAKRAFARECAIMARVRHPNVLAFYGAALSESRCDVVVEHAAGGTLKAWLHESGRQKRSLSERLDVGLDVARAFAYLESRTPSVMHRDLKPSNVFVAADGRAMVADFGLSRFVAANGEELTGETGTYIYMAPEVIRSEHYDNRADVFSYGVLLHELVTGIEPYQPHNSTAIQIATAVADQGLRPNIPKDTHAGLAAIIEMCWQQNASDRPSFAAVLESMETMVPDILKEQEAKAAARRENPSVQAKAFQNLSHTFATWSSKMAELGGVWNPHVRSTSCEHSPHYTSSSRDHVHFYDAVRIRCRVLSERSIRAGRPSPRGHTACWRTQSAGGSLSRRFRKCCSSNHRRTRGNEYFRCGGTLITDTHVLSAAHCFFDDAGVSNVDDYSAVHVRLGAQEDVYAGVTSYVTQINGHPQFDGSSFDNDVAVLTLASPVDVQMYVPVTLSWDPSDVVAEGQIMGKIVGWGTREDGRLSSQLIEGDVPIVSRAQCTSAGSYNPADILPSHICAGYVEGGIDSCQGDSGGPLSVNSKQVGIVSWGDGCALARKYGVYFHVAASDGFIGLATDSRVYEWSPTDGSIPSPPPTPSPPSTPPPLGLFPFPMFSLFSLFSF</sequence>
<evidence type="ECO:0000256" key="8">
    <source>
        <dbReference type="RuleBase" id="RU363034"/>
    </source>
</evidence>
<dbReference type="InterPro" id="IPR017441">
    <property type="entry name" value="Protein_kinase_ATP_BS"/>
</dbReference>
<dbReference type="PROSITE" id="PS00107">
    <property type="entry name" value="PROTEIN_KINASE_ATP"/>
    <property type="match status" value="1"/>
</dbReference>
<keyword evidence="2" id="KW-0808">Transferase</keyword>
<dbReference type="PANTHER" id="PTHR44329">
    <property type="entry name" value="SERINE/THREONINE-PROTEIN KINASE TNNI3K-RELATED"/>
    <property type="match status" value="1"/>
</dbReference>
<keyword evidence="8" id="KW-0378">Hydrolase</keyword>
<dbReference type="eggNOG" id="KOG0192">
    <property type="taxonomic scope" value="Eukaryota"/>
</dbReference>
<dbReference type="Gene3D" id="1.10.510.10">
    <property type="entry name" value="Transferase(Phosphotransferase) domain 1"/>
    <property type="match status" value="1"/>
</dbReference>
<dbReference type="EMBL" id="KZ155783">
    <property type="protein sequence ID" value="OUS46516.1"/>
    <property type="molecule type" value="Genomic_DNA"/>
</dbReference>
<dbReference type="InterPro" id="IPR033116">
    <property type="entry name" value="TRYPSIN_SER"/>
</dbReference>